<evidence type="ECO:0000313" key="2">
    <source>
        <dbReference type="Proteomes" id="UP000291485"/>
    </source>
</evidence>
<name>A0A4R0NZB2_9SPHI</name>
<organism evidence="1 2">
    <name type="scientific">Pedobacter frigidisoli</name>
    <dbReference type="NCBI Taxonomy" id="2530455"/>
    <lineage>
        <taxon>Bacteria</taxon>
        <taxon>Pseudomonadati</taxon>
        <taxon>Bacteroidota</taxon>
        <taxon>Sphingobacteriia</taxon>
        <taxon>Sphingobacteriales</taxon>
        <taxon>Sphingobacteriaceae</taxon>
        <taxon>Pedobacter</taxon>
    </lineage>
</organism>
<proteinExistence type="predicted"/>
<sequence length="106" mass="12030">MASLYQRTFLVFILLIAFAGRVVIYAMPIEKLSNQVIKENGAEKSEKPESSEKENPLEEKVKLADLFIPSLSNFEFLKSSNSKRSSFTGIFDLTHCHLQIPEQPPK</sequence>
<accession>A0A4R0NZB2</accession>
<dbReference type="Proteomes" id="UP000291485">
    <property type="component" value="Unassembled WGS sequence"/>
</dbReference>
<evidence type="ECO:0000313" key="1">
    <source>
        <dbReference type="EMBL" id="TCD07133.1"/>
    </source>
</evidence>
<comment type="caution">
    <text evidence="1">The sequence shown here is derived from an EMBL/GenBank/DDBJ whole genome shotgun (WGS) entry which is preliminary data.</text>
</comment>
<reference evidence="1 2" key="1">
    <citation type="submission" date="2019-02" db="EMBL/GenBank/DDBJ databases">
        <title>Pedobacter sp. RP-3-11 sp. nov., isolated from Arctic soil.</title>
        <authorList>
            <person name="Dahal R.H."/>
        </authorList>
    </citation>
    <scope>NUCLEOTIDE SEQUENCE [LARGE SCALE GENOMIC DNA]</scope>
    <source>
        <strain evidence="1 2">RP-3-11</strain>
    </source>
</reference>
<protein>
    <submittedName>
        <fullName evidence="1">Uncharacterized protein</fullName>
    </submittedName>
</protein>
<dbReference type="OrthoDB" id="772706at2"/>
<gene>
    <name evidence="1" type="ORF">EZ449_15195</name>
</gene>
<dbReference type="AlphaFoldDB" id="A0A4R0NZB2"/>
<dbReference type="EMBL" id="SJSN01000011">
    <property type="protein sequence ID" value="TCD07133.1"/>
    <property type="molecule type" value="Genomic_DNA"/>
</dbReference>
<keyword evidence="2" id="KW-1185">Reference proteome</keyword>
<dbReference type="RefSeq" id="WP_131560327.1">
    <property type="nucleotide sequence ID" value="NZ_SJSN01000011.1"/>
</dbReference>